<dbReference type="SUPFAM" id="SSF103088">
    <property type="entry name" value="OmpA-like"/>
    <property type="match status" value="1"/>
</dbReference>
<dbReference type="OrthoDB" id="9805832at2"/>
<accession>A0A4R6P6D6</accession>
<keyword evidence="3" id="KW-1134">Transmembrane beta strand</keyword>
<dbReference type="AlphaFoldDB" id="A0A4R6P6D6"/>
<evidence type="ECO:0000256" key="9">
    <source>
        <dbReference type="PROSITE-ProRule" id="PRU00473"/>
    </source>
</evidence>
<protein>
    <submittedName>
        <fullName evidence="13">OOP family OmpA-OmpF porin</fullName>
    </submittedName>
</protein>
<feature type="domain" description="OmpA-like" evidence="12">
    <location>
        <begin position="238"/>
        <end position="356"/>
    </location>
</feature>
<keyword evidence="7 9" id="KW-0472">Membrane</keyword>
<feature type="signal peptide" evidence="11">
    <location>
        <begin position="1"/>
        <end position="22"/>
    </location>
</feature>
<keyword evidence="5" id="KW-0406">Ion transport</keyword>
<evidence type="ECO:0000256" key="1">
    <source>
        <dbReference type="ARBA" id="ARBA00004571"/>
    </source>
</evidence>
<keyword evidence="2" id="KW-0813">Transport</keyword>
<dbReference type="GO" id="GO:0006811">
    <property type="term" value="P:monoatomic ion transport"/>
    <property type="evidence" value="ECO:0007669"/>
    <property type="project" value="UniProtKB-KW"/>
</dbReference>
<dbReference type="InterPro" id="IPR006664">
    <property type="entry name" value="OMP_bac"/>
</dbReference>
<keyword evidence="11" id="KW-0732">Signal</keyword>
<evidence type="ECO:0000313" key="13">
    <source>
        <dbReference type="EMBL" id="TDP33277.1"/>
    </source>
</evidence>
<sequence length="362" mass="39979">MKKLNTVLLALVSVGMTSVATAQQTQVEKNDIYVGARMGAFSADPERVAIDNNAFRAVDNNFSTLATGIEAGVMLSEAWELRAYYEYLEADLELGGNAYGKNYGTDALYHFNDTVYAGLGVVSSEIGGIADKAIRATVGHRSFINDNLAWRIEAGGQKGTDEKYNEMFANFGLQWFFGGRDASPEPRQRPDVAPQPAQSQPEPQQPVDSDGDGVIDSKDNCVNTPADYSVDENGCVLYKNETLREEMLVEFDFDSSVVRKSAMGEIEDMANFMKEHPQLNITIHGHTDSVGPEDYNQWLSERRAKAVGDVMVKRFGIDANRVSYKGHGESQPRTMGDSAAARQDNRRIEAELKIVNRVPVER</sequence>
<dbReference type="Gene3D" id="2.40.160.20">
    <property type="match status" value="1"/>
</dbReference>
<gene>
    <name evidence="13" type="ORF">DEU29_10797</name>
</gene>
<evidence type="ECO:0000256" key="11">
    <source>
        <dbReference type="SAM" id="SignalP"/>
    </source>
</evidence>
<dbReference type="Gene3D" id="3.30.1330.60">
    <property type="entry name" value="OmpA-like domain"/>
    <property type="match status" value="1"/>
</dbReference>
<feature type="chain" id="PRO_5020248625" evidence="11">
    <location>
        <begin position="23"/>
        <end position="362"/>
    </location>
</feature>
<dbReference type="PROSITE" id="PS01068">
    <property type="entry name" value="OMPA_1"/>
    <property type="match status" value="1"/>
</dbReference>
<name>A0A4R6P6D6_9GAMM</name>
<evidence type="ECO:0000256" key="3">
    <source>
        <dbReference type="ARBA" id="ARBA00022452"/>
    </source>
</evidence>
<feature type="compositionally biased region" description="Low complexity" evidence="10">
    <location>
        <begin position="194"/>
        <end position="206"/>
    </location>
</feature>
<dbReference type="PRINTS" id="PR01021">
    <property type="entry name" value="OMPADOMAIN"/>
</dbReference>
<evidence type="ECO:0000256" key="6">
    <source>
        <dbReference type="ARBA" id="ARBA00023114"/>
    </source>
</evidence>
<dbReference type="InterPro" id="IPR036737">
    <property type="entry name" value="OmpA-like_sf"/>
</dbReference>
<dbReference type="InterPro" id="IPR011250">
    <property type="entry name" value="OMP/PagP_B-barrel"/>
</dbReference>
<dbReference type="CDD" id="cd07185">
    <property type="entry name" value="OmpA_C-like"/>
    <property type="match status" value="1"/>
</dbReference>
<comment type="subcellular location">
    <subcellularLocation>
        <location evidence="1">Cell outer membrane</location>
        <topology evidence="1">Multi-pass membrane protein</topology>
    </subcellularLocation>
</comment>
<dbReference type="PROSITE" id="PS51123">
    <property type="entry name" value="OMPA_2"/>
    <property type="match status" value="1"/>
</dbReference>
<evidence type="ECO:0000256" key="2">
    <source>
        <dbReference type="ARBA" id="ARBA00022448"/>
    </source>
</evidence>
<keyword evidence="14" id="KW-1185">Reference proteome</keyword>
<evidence type="ECO:0000313" key="14">
    <source>
        <dbReference type="Proteomes" id="UP000295531"/>
    </source>
</evidence>
<dbReference type="InterPro" id="IPR006690">
    <property type="entry name" value="OMPA-like_CS"/>
</dbReference>
<proteinExistence type="predicted"/>
<keyword evidence="8" id="KW-0998">Cell outer membrane</keyword>
<dbReference type="InterPro" id="IPR050330">
    <property type="entry name" value="Bact_OuterMem_StrucFunc"/>
</dbReference>
<evidence type="ECO:0000256" key="7">
    <source>
        <dbReference type="ARBA" id="ARBA00023136"/>
    </source>
</evidence>
<dbReference type="GO" id="GO:0046930">
    <property type="term" value="C:pore complex"/>
    <property type="evidence" value="ECO:0007669"/>
    <property type="project" value="UniProtKB-KW"/>
</dbReference>
<evidence type="ECO:0000259" key="12">
    <source>
        <dbReference type="PROSITE" id="PS51123"/>
    </source>
</evidence>
<evidence type="ECO:0000256" key="4">
    <source>
        <dbReference type="ARBA" id="ARBA00022692"/>
    </source>
</evidence>
<dbReference type="GO" id="GO:0009279">
    <property type="term" value="C:cell outer membrane"/>
    <property type="evidence" value="ECO:0007669"/>
    <property type="project" value="UniProtKB-SubCell"/>
</dbReference>
<dbReference type="RefSeq" id="WP_133539600.1">
    <property type="nucleotide sequence ID" value="NZ_SNXI01000007.1"/>
</dbReference>
<dbReference type="SUPFAM" id="SSF56925">
    <property type="entry name" value="OMPA-like"/>
    <property type="match status" value="1"/>
</dbReference>
<dbReference type="EMBL" id="SNXI01000007">
    <property type="protein sequence ID" value="TDP33277.1"/>
    <property type="molecule type" value="Genomic_DNA"/>
</dbReference>
<organism evidence="13 14">
    <name type="scientific">Idiomarina aquatica</name>
    <dbReference type="NCBI Taxonomy" id="1327752"/>
    <lineage>
        <taxon>Bacteria</taxon>
        <taxon>Pseudomonadati</taxon>
        <taxon>Pseudomonadota</taxon>
        <taxon>Gammaproteobacteria</taxon>
        <taxon>Alteromonadales</taxon>
        <taxon>Idiomarinaceae</taxon>
        <taxon>Idiomarina</taxon>
    </lineage>
</organism>
<feature type="region of interest" description="Disordered" evidence="10">
    <location>
        <begin position="323"/>
        <end position="342"/>
    </location>
</feature>
<dbReference type="Pfam" id="PF00691">
    <property type="entry name" value="OmpA"/>
    <property type="match status" value="1"/>
</dbReference>
<feature type="region of interest" description="Disordered" evidence="10">
    <location>
        <begin position="182"/>
        <end position="224"/>
    </location>
</feature>
<evidence type="ECO:0000256" key="8">
    <source>
        <dbReference type="ARBA" id="ARBA00023237"/>
    </source>
</evidence>
<evidence type="ECO:0000256" key="10">
    <source>
        <dbReference type="SAM" id="MobiDB-lite"/>
    </source>
</evidence>
<reference evidence="13 14" key="1">
    <citation type="submission" date="2019-03" db="EMBL/GenBank/DDBJ databases">
        <title>Freshwater and sediment microbial communities from various areas in North America, analyzing microbe dynamics in response to fracking.</title>
        <authorList>
            <person name="Lamendella R."/>
        </authorList>
    </citation>
    <scope>NUCLEOTIDE SEQUENCE [LARGE SCALE GENOMIC DNA]</scope>
    <source>
        <strain evidence="13 14">18_TX</strain>
    </source>
</reference>
<keyword evidence="6" id="KW-0626">Porin</keyword>
<dbReference type="PANTHER" id="PTHR30329:SF21">
    <property type="entry name" value="LIPOPROTEIN YIAD-RELATED"/>
    <property type="match status" value="1"/>
</dbReference>
<keyword evidence="4" id="KW-0812">Transmembrane</keyword>
<dbReference type="Proteomes" id="UP000295531">
    <property type="component" value="Unassembled WGS sequence"/>
</dbReference>
<dbReference type="InterPro" id="IPR006665">
    <property type="entry name" value="OmpA-like"/>
</dbReference>
<evidence type="ECO:0000256" key="5">
    <source>
        <dbReference type="ARBA" id="ARBA00023065"/>
    </source>
</evidence>
<dbReference type="GO" id="GO:0015288">
    <property type="term" value="F:porin activity"/>
    <property type="evidence" value="ECO:0007669"/>
    <property type="project" value="UniProtKB-KW"/>
</dbReference>
<dbReference type="PANTHER" id="PTHR30329">
    <property type="entry name" value="STATOR ELEMENT OF FLAGELLAR MOTOR COMPLEX"/>
    <property type="match status" value="1"/>
</dbReference>
<comment type="caution">
    <text evidence="13">The sequence shown here is derived from an EMBL/GenBank/DDBJ whole genome shotgun (WGS) entry which is preliminary data.</text>
</comment>